<name>A0A0P8XN15_PSEFL</name>
<evidence type="ECO:0000313" key="2">
    <source>
        <dbReference type="Proteomes" id="UP000050349"/>
    </source>
</evidence>
<dbReference type="AlphaFoldDB" id="A0A0P8XN15"/>
<proteinExistence type="predicted"/>
<dbReference type="Proteomes" id="UP000050349">
    <property type="component" value="Unassembled WGS sequence"/>
</dbReference>
<gene>
    <name evidence="1" type="ORF">AN403_6031</name>
</gene>
<organism evidence="1 2">
    <name type="scientific">Pseudomonas fluorescens</name>
    <dbReference type="NCBI Taxonomy" id="294"/>
    <lineage>
        <taxon>Bacteria</taxon>
        <taxon>Pseudomonadati</taxon>
        <taxon>Pseudomonadota</taxon>
        <taxon>Gammaproteobacteria</taxon>
        <taxon>Pseudomonadales</taxon>
        <taxon>Pseudomonadaceae</taxon>
        <taxon>Pseudomonas</taxon>
    </lineage>
</organism>
<accession>A0A0P8XN15</accession>
<protein>
    <submittedName>
        <fullName evidence="1">Uncharacterized protein</fullName>
    </submittedName>
</protein>
<dbReference type="EMBL" id="LJXB01000042">
    <property type="protein sequence ID" value="KPU61923.1"/>
    <property type="molecule type" value="Genomic_DNA"/>
</dbReference>
<reference evidence="1 2" key="1">
    <citation type="submission" date="2015-09" db="EMBL/GenBank/DDBJ databases">
        <authorList>
            <person name="Jackson K.R."/>
            <person name="Lunt B.L."/>
            <person name="Fisher J.N.B."/>
            <person name="Gardner A.V."/>
            <person name="Bailey M.E."/>
            <person name="Deus L.M."/>
            <person name="Earl A.S."/>
            <person name="Gibby P.D."/>
            <person name="Hartmann K.A."/>
            <person name="Liu J.E."/>
            <person name="Manci A.M."/>
            <person name="Nielsen D.A."/>
            <person name="Solomon M.B."/>
            <person name="Breakwell D.P."/>
            <person name="Burnett S.H."/>
            <person name="Grose J.H."/>
        </authorList>
    </citation>
    <scope>NUCLEOTIDE SEQUENCE [LARGE SCALE GENOMIC DNA]</scope>
    <source>
        <strain evidence="1 2">S613</strain>
    </source>
</reference>
<comment type="caution">
    <text evidence="1">The sequence shown here is derived from an EMBL/GenBank/DDBJ whole genome shotgun (WGS) entry which is preliminary data.</text>
</comment>
<sequence length="36" mass="3889">MFLVNASRVGFESAGTCSGFRTALLGIVVSVSYWVY</sequence>
<evidence type="ECO:0000313" key="1">
    <source>
        <dbReference type="EMBL" id="KPU61923.1"/>
    </source>
</evidence>